<keyword evidence="2" id="KW-0639">Primosome</keyword>
<dbReference type="GO" id="GO:0016887">
    <property type="term" value="F:ATP hydrolysis activity"/>
    <property type="evidence" value="ECO:0007669"/>
    <property type="project" value="RHEA"/>
</dbReference>
<dbReference type="Gene3D" id="1.10.860.10">
    <property type="entry name" value="DNAb Helicase, Chain A"/>
    <property type="match status" value="1"/>
</dbReference>
<sequence>MADARAALTETEALKVPPHSIEAEQAVLGGLMVDNGAWDQVADRVSEADFYRRDHRLIFRAMETLAEGGQPMDAVTLSEWLKSNGQLEDAGGLPYLGALAKDTPSSANIRAYADIVREKSVLRQLIEAGTEVASAGYTPDGRGSEELLDFAERTIFEIAEQSRRGGRGFIGVRDILPSVVDRIDTLFHQDGDVTGLPTGFSDFDRMTSGMEGGDMVIVAARPSMGKTTFAMNIAENVAMHDGTPVAVFSMEMPADALAMRMLSSLGRVELQKIRSGRLEEDDWPRLTSTMNLLSQAKLFIDDTPGLTPTEMRARARRLKREHGLGLILIDYLQLMQLPGFKENRAQEVSEISRSLKAMAKELDVPVIALSQLNRSLEQRPNKRPVMSDLRESGAIEQDADVIVFIYRDEVYNDDSPDKGTAEIIIGKQRNGPVGTMRLTFLGQFTRFENYIDDVYGSEGWT</sequence>
<protein>
    <recommendedName>
        <fullName evidence="10">DNA 5'-3' helicase</fullName>
        <ecNumber evidence="10">5.6.2.3</ecNumber>
    </recommendedName>
</protein>
<dbReference type="PANTHER" id="PTHR30153">
    <property type="entry name" value="REPLICATIVE DNA HELICASE DNAB"/>
    <property type="match status" value="1"/>
</dbReference>
<dbReference type="InterPro" id="IPR036185">
    <property type="entry name" value="DNA_heli_DnaB-like_N_sf"/>
</dbReference>
<name>A0A5B8RBF8_9ZZZZ</name>
<dbReference type="PROSITE" id="PS51199">
    <property type="entry name" value="SF4_HELICASE"/>
    <property type="match status" value="1"/>
</dbReference>
<dbReference type="Pfam" id="PF00772">
    <property type="entry name" value="DnaB"/>
    <property type="match status" value="1"/>
</dbReference>
<evidence type="ECO:0000256" key="9">
    <source>
        <dbReference type="ARBA" id="ARBA00023235"/>
    </source>
</evidence>
<evidence type="ECO:0000256" key="7">
    <source>
        <dbReference type="ARBA" id="ARBA00022840"/>
    </source>
</evidence>
<keyword evidence="3" id="KW-0235">DNA replication</keyword>
<feature type="domain" description="SF4 helicase" evidence="13">
    <location>
        <begin position="189"/>
        <end position="454"/>
    </location>
</feature>
<keyword evidence="8" id="KW-0238">DNA-binding</keyword>
<dbReference type="SMART" id="SM00382">
    <property type="entry name" value="AAA"/>
    <property type="match status" value="1"/>
</dbReference>
<dbReference type="CDD" id="cd00984">
    <property type="entry name" value="DnaB_C"/>
    <property type="match status" value="1"/>
</dbReference>
<keyword evidence="5 14" id="KW-0378">Hydrolase</keyword>
<evidence type="ECO:0000313" key="14">
    <source>
        <dbReference type="EMBL" id="QEA05413.1"/>
    </source>
</evidence>
<dbReference type="EC" id="5.6.2.3" evidence="10"/>
<dbReference type="PANTHER" id="PTHR30153:SF2">
    <property type="entry name" value="REPLICATIVE DNA HELICASE"/>
    <property type="match status" value="1"/>
</dbReference>
<proteinExistence type="inferred from homology"/>
<evidence type="ECO:0000256" key="1">
    <source>
        <dbReference type="ARBA" id="ARBA00008428"/>
    </source>
</evidence>
<dbReference type="NCBIfam" id="NF004384">
    <property type="entry name" value="PRK05748.1"/>
    <property type="match status" value="1"/>
</dbReference>
<organism evidence="14">
    <name type="scientific">uncultured organism</name>
    <dbReference type="NCBI Taxonomy" id="155900"/>
    <lineage>
        <taxon>unclassified sequences</taxon>
        <taxon>environmental samples</taxon>
    </lineage>
</organism>
<evidence type="ECO:0000256" key="6">
    <source>
        <dbReference type="ARBA" id="ARBA00022806"/>
    </source>
</evidence>
<accession>A0A5B8RBF8</accession>
<keyword evidence="6 14" id="KW-0347">Helicase</keyword>
<dbReference type="InterPro" id="IPR016136">
    <property type="entry name" value="DNA_helicase_N/primase_C"/>
</dbReference>
<comment type="catalytic activity">
    <reaction evidence="11">
        <text>ATP + H2O = ADP + phosphate + H(+)</text>
        <dbReference type="Rhea" id="RHEA:13065"/>
        <dbReference type="ChEBI" id="CHEBI:15377"/>
        <dbReference type="ChEBI" id="CHEBI:15378"/>
        <dbReference type="ChEBI" id="CHEBI:30616"/>
        <dbReference type="ChEBI" id="CHEBI:43474"/>
        <dbReference type="ChEBI" id="CHEBI:456216"/>
        <dbReference type="EC" id="5.6.2.3"/>
    </reaction>
</comment>
<dbReference type="AlphaFoldDB" id="A0A5B8RBF8"/>
<evidence type="ECO:0000259" key="12">
    <source>
        <dbReference type="PROSITE" id="PS50404"/>
    </source>
</evidence>
<gene>
    <name evidence="14" type="primary">dnaB</name>
    <name evidence="14" type="ORF">KBTEX_01734</name>
</gene>
<dbReference type="FunFam" id="1.10.860.10:FF:000001">
    <property type="entry name" value="Replicative DNA helicase"/>
    <property type="match status" value="1"/>
</dbReference>
<evidence type="ECO:0000256" key="10">
    <source>
        <dbReference type="ARBA" id="ARBA00044969"/>
    </source>
</evidence>
<evidence type="ECO:0000259" key="13">
    <source>
        <dbReference type="PROSITE" id="PS51199"/>
    </source>
</evidence>
<feature type="domain" description="GST N-terminal" evidence="12">
    <location>
        <begin position="243"/>
        <end position="326"/>
    </location>
</feature>
<evidence type="ECO:0000256" key="11">
    <source>
        <dbReference type="ARBA" id="ARBA00048954"/>
    </source>
</evidence>
<dbReference type="GO" id="GO:0006269">
    <property type="term" value="P:DNA replication, synthesis of primer"/>
    <property type="evidence" value="ECO:0007669"/>
    <property type="project" value="UniProtKB-KW"/>
</dbReference>
<dbReference type="GO" id="GO:0003677">
    <property type="term" value="F:DNA binding"/>
    <property type="evidence" value="ECO:0007669"/>
    <property type="project" value="UniProtKB-KW"/>
</dbReference>
<reference evidence="14" key="1">
    <citation type="submission" date="2019-06" db="EMBL/GenBank/DDBJ databases">
        <authorList>
            <person name="Murdoch R.W."/>
            <person name="Fathepure B."/>
        </authorList>
    </citation>
    <scope>NUCLEOTIDE SEQUENCE</scope>
</reference>
<dbReference type="InterPro" id="IPR007694">
    <property type="entry name" value="DNA_helicase_DnaB-like_C"/>
</dbReference>
<dbReference type="GO" id="GO:0042802">
    <property type="term" value="F:identical protein binding"/>
    <property type="evidence" value="ECO:0007669"/>
    <property type="project" value="UniProtKB-ARBA"/>
</dbReference>
<keyword evidence="9" id="KW-0413">Isomerase</keyword>
<dbReference type="NCBIfam" id="TIGR00665">
    <property type="entry name" value="DnaB"/>
    <property type="match status" value="1"/>
</dbReference>
<dbReference type="EMBL" id="MN079101">
    <property type="protein sequence ID" value="QEA05413.1"/>
    <property type="molecule type" value="Genomic_DNA"/>
</dbReference>
<dbReference type="InterPro" id="IPR007692">
    <property type="entry name" value="DNA_helicase_DnaB"/>
</dbReference>
<evidence type="ECO:0000256" key="5">
    <source>
        <dbReference type="ARBA" id="ARBA00022801"/>
    </source>
</evidence>
<comment type="similarity">
    <text evidence="1">Belongs to the helicase family. DnaB subfamily.</text>
</comment>
<dbReference type="InterPro" id="IPR003593">
    <property type="entry name" value="AAA+_ATPase"/>
</dbReference>
<dbReference type="InterPro" id="IPR004045">
    <property type="entry name" value="Glutathione_S-Trfase_N"/>
</dbReference>
<dbReference type="GO" id="GO:0043139">
    <property type="term" value="F:5'-3' DNA helicase activity"/>
    <property type="evidence" value="ECO:0007669"/>
    <property type="project" value="UniProtKB-EC"/>
</dbReference>
<dbReference type="Pfam" id="PF03796">
    <property type="entry name" value="DnaB_C"/>
    <property type="match status" value="1"/>
</dbReference>
<keyword evidence="7" id="KW-0067">ATP-binding</keyword>
<keyword evidence="4" id="KW-0547">Nucleotide-binding</keyword>
<dbReference type="InterPro" id="IPR007693">
    <property type="entry name" value="DNA_helicase_DnaB-like_N"/>
</dbReference>
<dbReference type="SUPFAM" id="SSF52540">
    <property type="entry name" value="P-loop containing nucleoside triphosphate hydrolases"/>
    <property type="match status" value="1"/>
</dbReference>
<dbReference type="SUPFAM" id="SSF48024">
    <property type="entry name" value="N-terminal domain of DnaB helicase"/>
    <property type="match status" value="1"/>
</dbReference>
<dbReference type="PROSITE" id="PS50404">
    <property type="entry name" value="GST_NTER"/>
    <property type="match status" value="1"/>
</dbReference>
<dbReference type="Gene3D" id="3.40.50.300">
    <property type="entry name" value="P-loop containing nucleotide triphosphate hydrolases"/>
    <property type="match status" value="1"/>
</dbReference>
<evidence type="ECO:0000256" key="3">
    <source>
        <dbReference type="ARBA" id="ARBA00022705"/>
    </source>
</evidence>
<evidence type="ECO:0000256" key="2">
    <source>
        <dbReference type="ARBA" id="ARBA00022515"/>
    </source>
</evidence>
<evidence type="ECO:0000256" key="8">
    <source>
        <dbReference type="ARBA" id="ARBA00023125"/>
    </source>
</evidence>
<dbReference type="InterPro" id="IPR027417">
    <property type="entry name" value="P-loop_NTPase"/>
</dbReference>
<dbReference type="FunFam" id="3.40.50.300:FF:000076">
    <property type="entry name" value="Replicative DNA helicase"/>
    <property type="match status" value="1"/>
</dbReference>
<evidence type="ECO:0000256" key="4">
    <source>
        <dbReference type="ARBA" id="ARBA00022741"/>
    </source>
</evidence>
<dbReference type="GO" id="GO:0005524">
    <property type="term" value="F:ATP binding"/>
    <property type="evidence" value="ECO:0007669"/>
    <property type="project" value="UniProtKB-KW"/>
</dbReference>